<evidence type="ECO:0000256" key="9">
    <source>
        <dbReference type="ARBA" id="ARBA00023002"/>
    </source>
</evidence>
<evidence type="ECO:0000256" key="5">
    <source>
        <dbReference type="ARBA" id="ARBA00022617"/>
    </source>
</evidence>
<sequence length="86" mass="9690">MSADIQDNQRLSDDEVIAQIPTFLLAGHDTSSVALGWALHALSHHLEIQEKLRQEFLSIHTDTPTMDELNGLAYLDSVLKEAMRLY</sequence>
<comment type="subcellular location">
    <subcellularLocation>
        <location evidence="2">Membrane</location>
    </subcellularLocation>
</comment>
<keyword evidence="10" id="KW-0408">Iron</keyword>
<evidence type="ECO:0000256" key="12">
    <source>
        <dbReference type="ARBA" id="ARBA00023136"/>
    </source>
</evidence>
<keyword evidence="8" id="KW-1133">Transmembrane helix</keyword>
<dbReference type="GO" id="GO:0004497">
    <property type="term" value="F:monooxygenase activity"/>
    <property type="evidence" value="ECO:0007669"/>
    <property type="project" value="UniProtKB-KW"/>
</dbReference>
<comment type="caution">
    <text evidence="13">The sequence shown here is derived from an EMBL/GenBank/DDBJ whole genome shotgun (WGS) entry which is preliminary data.</text>
</comment>
<keyword evidence="7" id="KW-0479">Metal-binding</keyword>
<comment type="similarity">
    <text evidence="4">Belongs to the cytochrome P450 family.</text>
</comment>
<comment type="pathway">
    <text evidence="3">Secondary metabolite biosynthesis; terpenoid biosynthesis.</text>
</comment>
<dbReference type="GO" id="GO:0005506">
    <property type="term" value="F:iron ion binding"/>
    <property type="evidence" value="ECO:0007669"/>
    <property type="project" value="InterPro"/>
</dbReference>
<dbReference type="Pfam" id="PF00067">
    <property type="entry name" value="p450"/>
    <property type="match status" value="1"/>
</dbReference>
<dbReference type="InterPro" id="IPR050121">
    <property type="entry name" value="Cytochrome_P450_monoxygenase"/>
</dbReference>
<dbReference type="AlphaFoldDB" id="A0AAD2GZ23"/>
<dbReference type="Gene3D" id="1.10.630.10">
    <property type="entry name" value="Cytochrome P450"/>
    <property type="match status" value="1"/>
</dbReference>
<name>A0AAD2GZ23_9AGAR</name>
<dbReference type="GO" id="GO:0020037">
    <property type="term" value="F:heme binding"/>
    <property type="evidence" value="ECO:0007669"/>
    <property type="project" value="InterPro"/>
</dbReference>
<dbReference type="SUPFAM" id="SSF48264">
    <property type="entry name" value="Cytochrome P450"/>
    <property type="match status" value="1"/>
</dbReference>
<dbReference type="PRINTS" id="PR00385">
    <property type="entry name" value="P450"/>
</dbReference>
<gene>
    <name evidence="13" type="ORF">MYCIT1_LOCUS7901</name>
</gene>
<evidence type="ECO:0000256" key="11">
    <source>
        <dbReference type="ARBA" id="ARBA00023033"/>
    </source>
</evidence>
<dbReference type="InterPro" id="IPR036396">
    <property type="entry name" value="Cyt_P450_sf"/>
</dbReference>
<reference evidence="13" key="1">
    <citation type="submission" date="2023-11" db="EMBL/GenBank/DDBJ databases">
        <authorList>
            <person name="De Vega J J."/>
            <person name="De Vega J J."/>
        </authorList>
    </citation>
    <scope>NUCLEOTIDE SEQUENCE</scope>
</reference>
<keyword evidence="14" id="KW-1185">Reference proteome</keyword>
<evidence type="ECO:0000256" key="8">
    <source>
        <dbReference type="ARBA" id="ARBA00022989"/>
    </source>
</evidence>
<evidence type="ECO:0000313" key="13">
    <source>
        <dbReference type="EMBL" id="CAK5266251.1"/>
    </source>
</evidence>
<accession>A0AAD2GZ23</accession>
<comment type="cofactor">
    <cofactor evidence="1">
        <name>heme</name>
        <dbReference type="ChEBI" id="CHEBI:30413"/>
    </cofactor>
</comment>
<dbReference type="GO" id="GO:0016020">
    <property type="term" value="C:membrane"/>
    <property type="evidence" value="ECO:0007669"/>
    <property type="project" value="UniProtKB-SubCell"/>
</dbReference>
<evidence type="ECO:0000256" key="2">
    <source>
        <dbReference type="ARBA" id="ARBA00004370"/>
    </source>
</evidence>
<evidence type="ECO:0000256" key="4">
    <source>
        <dbReference type="ARBA" id="ARBA00010617"/>
    </source>
</evidence>
<dbReference type="PANTHER" id="PTHR24305">
    <property type="entry name" value="CYTOCHROME P450"/>
    <property type="match status" value="1"/>
</dbReference>
<keyword evidence="6" id="KW-0812">Transmembrane</keyword>
<dbReference type="GO" id="GO:0016705">
    <property type="term" value="F:oxidoreductase activity, acting on paired donors, with incorporation or reduction of molecular oxygen"/>
    <property type="evidence" value="ECO:0007669"/>
    <property type="project" value="InterPro"/>
</dbReference>
<protein>
    <recommendedName>
        <fullName evidence="15">Cytochrome P450</fullName>
    </recommendedName>
</protein>
<evidence type="ECO:0000256" key="6">
    <source>
        <dbReference type="ARBA" id="ARBA00022692"/>
    </source>
</evidence>
<keyword evidence="5" id="KW-0349">Heme</keyword>
<dbReference type="EMBL" id="CAVNYO010000108">
    <property type="protein sequence ID" value="CAK5266251.1"/>
    <property type="molecule type" value="Genomic_DNA"/>
</dbReference>
<evidence type="ECO:0000256" key="1">
    <source>
        <dbReference type="ARBA" id="ARBA00001971"/>
    </source>
</evidence>
<evidence type="ECO:0008006" key="15">
    <source>
        <dbReference type="Google" id="ProtNLM"/>
    </source>
</evidence>
<dbReference type="Proteomes" id="UP001295794">
    <property type="component" value="Unassembled WGS sequence"/>
</dbReference>
<feature type="non-terminal residue" evidence="13">
    <location>
        <position position="1"/>
    </location>
</feature>
<evidence type="ECO:0000256" key="3">
    <source>
        <dbReference type="ARBA" id="ARBA00004721"/>
    </source>
</evidence>
<dbReference type="InterPro" id="IPR001128">
    <property type="entry name" value="Cyt_P450"/>
</dbReference>
<dbReference type="PRINTS" id="PR00463">
    <property type="entry name" value="EP450I"/>
</dbReference>
<keyword evidence="9" id="KW-0560">Oxidoreductase</keyword>
<organism evidence="13 14">
    <name type="scientific">Mycena citricolor</name>
    <dbReference type="NCBI Taxonomy" id="2018698"/>
    <lineage>
        <taxon>Eukaryota</taxon>
        <taxon>Fungi</taxon>
        <taxon>Dikarya</taxon>
        <taxon>Basidiomycota</taxon>
        <taxon>Agaricomycotina</taxon>
        <taxon>Agaricomycetes</taxon>
        <taxon>Agaricomycetidae</taxon>
        <taxon>Agaricales</taxon>
        <taxon>Marasmiineae</taxon>
        <taxon>Mycenaceae</taxon>
        <taxon>Mycena</taxon>
    </lineage>
</organism>
<keyword evidence="11" id="KW-0503">Monooxygenase</keyword>
<dbReference type="PANTHER" id="PTHR24305:SF166">
    <property type="entry name" value="CYTOCHROME P450 12A4, MITOCHONDRIAL-RELATED"/>
    <property type="match status" value="1"/>
</dbReference>
<evidence type="ECO:0000256" key="10">
    <source>
        <dbReference type="ARBA" id="ARBA00023004"/>
    </source>
</evidence>
<proteinExistence type="inferred from homology"/>
<evidence type="ECO:0000313" key="14">
    <source>
        <dbReference type="Proteomes" id="UP001295794"/>
    </source>
</evidence>
<dbReference type="InterPro" id="IPR002401">
    <property type="entry name" value="Cyt_P450_E_grp-I"/>
</dbReference>
<evidence type="ECO:0000256" key="7">
    <source>
        <dbReference type="ARBA" id="ARBA00022723"/>
    </source>
</evidence>
<keyword evidence="12" id="KW-0472">Membrane</keyword>